<evidence type="ECO:0000259" key="1">
    <source>
        <dbReference type="Pfam" id="PF06742"/>
    </source>
</evidence>
<dbReference type="SUPFAM" id="SSF160935">
    <property type="entry name" value="VPA0735-like"/>
    <property type="match status" value="1"/>
</dbReference>
<sequence length="467" mass="52241">MSELPGRLGAVGRDRELPRREDLPLIFDELDYQMACQAYLWALPLVSYAQWQRVHTSVFGAGAFDLVAYRTYRDKLGLITANATTPYILGFFDLGATGPLVIELPAGHTAGGISDFWQREIAVLGEMGPERGAGGRHLVLPPGAETPEHTDDLRLHHASGMNIMFGFRTLDPDPDRAQALVEGVKIYPFADPLGAAPTRLISPDGRPWSGDQPRGLQYWERLHDVYQREIVDERDRFYLAMLAQIGIEKGKAFAPGERLTDILTAAADAGELIAQANTFAKRFPGSRYWPDRRWDLVLALDDSSQRTTHYDQLLERAAWFYEAVSFSAAMKSQTPGVGQAYLSCYTDSAGQWLDGGNDYTLHITANPPAKLFWSATVYSAQTRCLIDNPQQRGDRGSRDPELAYNDDGSVDLYFGPNEPAQHEANWIQTIPDQHWFAYFRLYGPLEAYFDRSWRLGDITAAGRIGLD</sequence>
<dbReference type="InterPro" id="IPR037050">
    <property type="entry name" value="DUF1254_sf"/>
</dbReference>
<dbReference type="AlphaFoldDB" id="A0A9X2YS28"/>
<dbReference type="EMBL" id="JACKSJ010000182">
    <property type="protein sequence ID" value="MCV7172376.1"/>
    <property type="molecule type" value="Genomic_DNA"/>
</dbReference>
<dbReference type="InterPro" id="IPR010679">
    <property type="entry name" value="DUF1254"/>
</dbReference>
<dbReference type="Gene3D" id="2.60.120.600">
    <property type="entry name" value="Domain of unknown function DUF1214, C-terminal domain"/>
    <property type="match status" value="1"/>
</dbReference>
<reference evidence="3" key="1">
    <citation type="submission" date="2020-07" db="EMBL/GenBank/DDBJ databases">
        <authorList>
            <person name="Pettersson B.M.F."/>
            <person name="Behra P.R.K."/>
            <person name="Ramesh M."/>
            <person name="Das S."/>
            <person name="Dasgupta S."/>
            <person name="Kirsebom L.A."/>
        </authorList>
    </citation>
    <scope>NUCLEOTIDE SEQUENCE</scope>
    <source>
        <strain evidence="3">DSM 44615</strain>
    </source>
</reference>
<gene>
    <name evidence="3" type="ORF">H7I41_20885</name>
</gene>
<proteinExistence type="predicted"/>
<comment type="caution">
    <text evidence="3">The sequence shown here is derived from an EMBL/GenBank/DDBJ whole genome shotgun (WGS) entry which is preliminary data.</text>
</comment>
<dbReference type="Proteomes" id="UP001140293">
    <property type="component" value="Unassembled WGS sequence"/>
</dbReference>
<dbReference type="Gene3D" id="1.10.3360.10">
    <property type="entry name" value="VPA0735-like domain"/>
    <property type="match status" value="1"/>
</dbReference>
<feature type="domain" description="DUF1254" evidence="2">
    <location>
        <begin position="77"/>
        <end position="188"/>
    </location>
</feature>
<evidence type="ECO:0000313" key="3">
    <source>
        <dbReference type="EMBL" id="MCV7172376.1"/>
    </source>
</evidence>
<dbReference type="Pfam" id="PF06742">
    <property type="entry name" value="DUF1214"/>
    <property type="match status" value="1"/>
</dbReference>
<name>A0A9X2YS28_9MYCO</name>
<reference evidence="3" key="2">
    <citation type="journal article" date="2022" name="BMC Genomics">
        <title>Comparative genome analysis of mycobacteria focusing on tRNA and non-coding RNA.</title>
        <authorList>
            <person name="Behra P.R.K."/>
            <person name="Pettersson B.M.F."/>
            <person name="Ramesh M."/>
            <person name="Das S."/>
            <person name="Dasgupta S."/>
            <person name="Kirsebom L.A."/>
        </authorList>
    </citation>
    <scope>NUCLEOTIDE SEQUENCE</scope>
    <source>
        <strain evidence="3">DSM 44615</strain>
    </source>
</reference>
<accession>A0A9X2YS28</accession>
<dbReference type="Pfam" id="PF06863">
    <property type="entry name" value="DUF1254"/>
    <property type="match status" value="1"/>
</dbReference>
<dbReference type="Gene3D" id="2.60.40.1610">
    <property type="entry name" value="Domain of unknown function DUF1254"/>
    <property type="match status" value="1"/>
</dbReference>
<dbReference type="PANTHER" id="PTHR36509:SF3">
    <property type="entry name" value="SIGNAL PEPTIDE PROTEIN"/>
    <property type="match status" value="1"/>
</dbReference>
<evidence type="ECO:0000313" key="4">
    <source>
        <dbReference type="Proteomes" id="UP001140293"/>
    </source>
</evidence>
<dbReference type="InterPro" id="IPR037049">
    <property type="entry name" value="DUF1214_C_sf"/>
</dbReference>
<dbReference type="InterPro" id="IPR010621">
    <property type="entry name" value="DUF1214"/>
</dbReference>
<evidence type="ECO:0000259" key="2">
    <source>
        <dbReference type="Pfam" id="PF06863"/>
    </source>
</evidence>
<keyword evidence="4" id="KW-1185">Reference proteome</keyword>
<feature type="domain" description="DUF1214" evidence="1">
    <location>
        <begin position="339"/>
        <end position="445"/>
    </location>
</feature>
<organism evidence="3 4">
    <name type="scientific">[Mycobacterium] manitobense</name>
    <dbReference type="NCBI Taxonomy" id="190147"/>
    <lineage>
        <taxon>Bacteria</taxon>
        <taxon>Bacillati</taxon>
        <taxon>Actinomycetota</taxon>
        <taxon>Actinomycetes</taxon>
        <taxon>Mycobacteriales</taxon>
        <taxon>Mycobacteriaceae</taxon>
        <taxon>Mycolicibacterium</taxon>
    </lineage>
</organism>
<protein>
    <submittedName>
        <fullName evidence="3">DUF1254 domain-containing protein</fullName>
    </submittedName>
</protein>
<dbReference type="PANTHER" id="PTHR36509">
    <property type="entry name" value="BLL3101 PROTEIN"/>
    <property type="match status" value="1"/>
</dbReference>
<dbReference type="RefSeq" id="WP_264014549.1">
    <property type="nucleotide sequence ID" value="NZ_JACKSJ010000182.1"/>
</dbReference>